<feature type="coiled-coil region" evidence="2">
    <location>
        <begin position="540"/>
        <end position="570"/>
    </location>
</feature>
<evidence type="ECO:0000256" key="2">
    <source>
        <dbReference type="SAM" id="Coils"/>
    </source>
</evidence>
<evidence type="ECO:0000313" key="4">
    <source>
        <dbReference type="EMBL" id="AJK51490.1"/>
    </source>
</evidence>
<gene>
    <name evidence="4" type="ORF">MCCG_0530</name>
</gene>
<dbReference type="NCBIfam" id="NF045826">
    <property type="entry name" value="lipo_P68"/>
    <property type="match status" value="1"/>
</dbReference>
<sequence>MKNKKYKNIGKEEMRKKLLGLSAMALTMTTPFVAIACSFKSDRVLFSLAQGSGWPLARSLKPLVEYYNNTFKNDKDFVPVKFSFADNKNKDPDVETHSIYTEFNLIKKVKEDMETGNIKALPNIILGAQSGAYIINQDQRLLDVSDQGINKDLFSSKIADLHSVLAGQTDTNKLYNIPFDNADTDSVHYNLKLMKKMFDLIEEGGGKVDHNTEIYKKIEESERSNKGNKIPEKSIWSALIVKEKKNGTSNSNGNGGSLKEINVTEETFKSIKSLRELASKFVEGIKIDSSKISENTLSGEVFSIDYQEEQFYKELHSRVDKDKSIFELENKTKNAIPKVKYNLIKDDVIKNEFKTLWGEWTNSIKRIENSNGNTLNKKVFQSMKFMANADKEWGSWNIFRFQSAFSLAASVGAHQNKITKLTRNHPYFKDDILKDPNFNTNNAKEADVFMDSQITPLITKGNSNGNLNNITSTHSNTNQGIFHEGGSSIIPINVGNEKINLGTKKFLKWIYKEKNKIQGIEEENWLTLAKTSGYIMPLKKVVNENTVKELEKIIKELEAKLNLKNDFSNELEYFTLNMLRSSLLSLKSLVKLEDGKVISKAIAADDRTSEITSNISKALIQQTNIDGKTETNADALINQFEQIIKK</sequence>
<keyword evidence="2" id="KW-0175">Coiled coil</keyword>
<keyword evidence="4" id="KW-0449">Lipoprotein</keyword>
<evidence type="ECO:0000259" key="3">
    <source>
        <dbReference type="Pfam" id="PF03202"/>
    </source>
</evidence>
<organism evidence="4 5">
    <name type="scientific">Mycoplasma capricolum subsp. capripneumoniae 87001</name>
    <dbReference type="NCBI Taxonomy" id="1124992"/>
    <lineage>
        <taxon>Bacteria</taxon>
        <taxon>Bacillati</taxon>
        <taxon>Mycoplasmatota</taxon>
        <taxon>Mollicutes</taxon>
        <taxon>Mycoplasmataceae</taxon>
        <taxon>Mycoplasma</taxon>
    </lineage>
</organism>
<comment type="similarity">
    <text evidence="1">Belongs to the MG185/MG260 family.</text>
</comment>
<evidence type="ECO:0000313" key="5">
    <source>
        <dbReference type="Proteomes" id="UP000031910"/>
    </source>
</evidence>
<dbReference type="InterPro" id="IPR054825">
    <property type="entry name" value="P68-like"/>
</dbReference>
<dbReference type="Pfam" id="PF03202">
    <property type="entry name" value="Lipoprotein_10"/>
    <property type="match status" value="1"/>
</dbReference>
<name>A0A9N7B0T8_MYCCC</name>
<accession>A0A9N7B0T8</accession>
<evidence type="ECO:0000256" key="1">
    <source>
        <dbReference type="ARBA" id="ARBA00009031"/>
    </source>
</evidence>
<reference evidence="4 5" key="1">
    <citation type="submission" date="2013-12" db="EMBL/GenBank/DDBJ databases">
        <authorList>
            <person name="Wang R."/>
            <person name="Li Y."/>
            <person name="Zheng H."/>
            <person name="Xin J."/>
        </authorList>
    </citation>
    <scope>NUCLEOTIDE SEQUENCE [LARGE SCALE GENOMIC DNA]</scope>
    <source>
        <strain evidence="4 5">87001</strain>
    </source>
</reference>
<protein>
    <submittedName>
        <fullName evidence="4">Lipoprotein, (LppB)</fullName>
    </submittedName>
</protein>
<keyword evidence="5" id="KW-1185">Reference proteome</keyword>
<dbReference type="InterPro" id="IPR004890">
    <property type="entry name" value="Lipoprotein_10_C"/>
</dbReference>
<proteinExistence type="inferred from homology"/>
<dbReference type="EMBL" id="CP006959">
    <property type="protein sequence ID" value="AJK51490.1"/>
    <property type="molecule type" value="Genomic_DNA"/>
</dbReference>
<feature type="domain" description="Mycoplasma lipoprotein C-terminal" evidence="3">
    <location>
        <begin position="486"/>
        <end position="564"/>
    </location>
</feature>
<dbReference type="AlphaFoldDB" id="A0A9N7B0T8"/>
<dbReference type="KEGG" id="mcai:MCCG_0530"/>
<dbReference type="Proteomes" id="UP000031910">
    <property type="component" value="Chromosome"/>
</dbReference>